<evidence type="ECO:0000313" key="6">
    <source>
        <dbReference type="EMBL" id="WCR03857.1"/>
    </source>
</evidence>
<organism evidence="5 7">
    <name type="scientific">Paracoccus saliphilus</name>
    <dbReference type="NCBI Taxonomy" id="405559"/>
    <lineage>
        <taxon>Bacteria</taxon>
        <taxon>Pseudomonadati</taxon>
        <taxon>Pseudomonadota</taxon>
        <taxon>Alphaproteobacteria</taxon>
        <taxon>Rhodobacterales</taxon>
        <taxon>Paracoccaceae</taxon>
        <taxon>Paracoccus</taxon>
    </lineage>
</organism>
<dbReference type="AlphaFoldDB" id="A0AA46A6Z6"/>
<dbReference type="PANTHER" id="PTHR43130">
    <property type="entry name" value="ARAC-FAMILY TRANSCRIPTIONAL REGULATOR"/>
    <property type="match status" value="1"/>
</dbReference>
<dbReference type="EMBL" id="FTOU01000014">
    <property type="protein sequence ID" value="SIT05464.1"/>
    <property type="molecule type" value="Genomic_DNA"/>
</dbReference>
<keyword evidence="8" id="KW-1185">Reference proteome</keyword>
<keyword evidence="3" id="KW-0804">Transcription</keyword>
<protein>
    <submittedName>
        <fullName evidence="6">Helix-turn-helix domain-containing protein</fullName>
    </submittedName>
    <submittedName>
        <fullName evidence="5">Transcriptional regulator GlxA family, contains an amidase domain and an AraC-type DNA-binding HTH domain</fullName>
    </submittedName>
</protein>
<dbReference type="Gene3D" id="3.40.50.880">
    <property type="match status" value="1"/>
</dbReference>
<dbReference type="EMBL" id="CP067140">
    <property type="protein sequence ID" value="WCR03857.1"/>
    <property type="molecule type" value="Genomic_DNA"/>
</dbReference>
<dbReference type="Gene3D" id="1.10.10.60">
    <property type="entry name" value="Homeodomain-like"/>
    <property type="match status" value="1"/>
</dbReference>
<evidence type="ECO:0000313" key="5">
    <source>
        <dbReference type="EMBL" id="SIT05464.1"/>
    </source>
</evidence>
<dbReference type="SUPFAM" id="SSF52317">
    <property type="entry name" value="Class I glutamine amidotransferase-like"/>
    <property type="match status" value="1"/>
</dbReference>
<gene>
    <name evidence="6" type="ORF">JHX88_03585</name>
    <name evidence="5" type="ORF">SAMN05421772_114101</name>
</gene>
<evidence type="ECO:0000256" key="2">
    <source>
        <dbReference type="ARBA" id="ARBA00023125"/>
    </source>
</evidence>
<keyword evidence="2 5" id="KW-0238">DNA-binding</keyword>
<dbReference type="InterPro" id="IPR002818">
    <property type="entry name" value="DJ-1/PfpI"/>
</dbReference>
<dbReference type="SUPFAM" id="SSF46689">
    <property type="entry name" value="Homeodomain-like"/>
    <property type="match status" value="1"/>
</dbReference>
<dbReference type="SMART" id="SM00342">
    <property type="entry name" value="HTH_ARAC"/>
    <property type="match status" value="1"/>
</dbReference>
<dbReference type="PRINTS" id="PR00032">
    <property type="entry name" value="HTHARAC"/>
</dbReference>
<evidence type="ECO:0000259" key="4">
    <source>
        <dbReference type="PROSITE" id="PS01124"/>
    </source>
</evidence>
<dbReference type="PROSITE" id="PS00041">
    <property type="entry name" value="HTH_ARAC_FAMILY_1"/>
    <property type="match status" value="1"/>
</dbReference>
<dbReference type="InterPro" id="IPR018062">
    <property type="entry name" value="HTH_AraC-typ_CS"/>
</dbReference>
<dbReference type="InterPro" id="IPR018060">
    <property type="entry name" value="HTH_AraC"/>
</dbReference>
<dbReference type="PANTHER" id="PTHR43130:SF3">
    <property type="entry name" value="HTH-TYPE TRANSCRIPTIONAL REGULATOR RV1931C"/>
    <property type="match status" value="1"/>
</dbReference>
<dbReference type="Pfam" id="PF01965">
    <property type="entry name" value="DJ-1_PfpI"/>
    <property type="match status" value="1"/>
</dbReference>
<evidence type="ECO:0000256" key="1">
    <source>
        <dbReference type="ARBA" id="ARBA00023015"/>
    </source>
</evidence>
<keyword evidence="1" id="KW-0805">Transcription regulation</keyword>
<reference evidence="5 7" key="1">
    <citation type="submission" date="2017-01" db="EMBL/GenBank/DDBJ databases">
        <authorList>
            <person name="Varghese N."/>
            <person name="Submissions S."/>
        </authorList>
    </citation>
    <scope>NUCLEOTIDE SEQUENCE [LARGE SCALE GENOMIC DNA]</scope>
    <source>
        <strain evidence="5 7">DSM 18447</strain>
    </source>
</reference>
<dbReference type="GO" id="GO:0003700">
    <property type="term" value="F:DNA-binding transcription factor activity"/>
    <property type="evidence" value="ECO:0007669"/>
    <property type="project" value="InterPro"/>
</dbReference>
<reference evidence="6 8" key="2">
    <citation type="submission" date="2021-01" db="EMBL/GenBank/DDBJ databases">
        <title>Biogeographic distribution of Paracoccus.</title>
        <authorList>
            <person name="Hollensteiner J."/>
            <person name="Leineberger J."/>
            <person name="Brinkhoff T."/>
            <person name="Daniel R."/>
        </authorList>
    </citation>
    <scope>NUCLEOTIDE SEQUENCE [LARGE SCALE GENOMIC DNA]</scope>
    <source>
        <strain evidence="6 8">DSM 18447</strain>
    </source>
</reference>
<proteinExistence type="predicted"/>
<accession>A0AA46A6Z6</accession>
<dbReference type="GO" id="GO:0043565">
    <property type="term" value="F:sequence-specific DNA binding"/>
    <property type="evidence" value="ECO:0007669"/>
    <property type="project" value="InterPro"/>
</dbReference>
<evidence type="ECO:0000313" key="7">
    <source>
        <dbReference type="Proteomes" id="UP000186216"/>
    </source>
</evidence>
<dbReference type="Proteomes" id="UP000186216">
    <property type="component" value="Unassembled WGS sequence"/>
</dbReference>
<name>A0AA46A6Z6_9RHOB</name>
<dbReference type="RefSeq" id="WP_076527469.1">
    <property type="nucleotide sequence ID" value="NZ_CP067140.1"/>
</dbReference>
<sequence>MEFKPRAHAREGLPYLRVAILLCPGFTLTAMSGFVDALRLAADHGDRSQQIYFSWDFLAAGPLPLRASCGLEITPTNILRDPEAYECVVVCGGRLKFIDQLAPEVEPFLATFHKRGLPIIGLCTGSFVLARSGLLDGRRCALHFETSQTFSERYPQAVAVTNRSHVIDGNILTCPGGVASAWVATLLISAYSNSTRANKALAHLLMDQAPPKFMRKVTDSNAGLSTASGLTRRAVEAMEFGLDSPCSITELARKLNVSKPSLNRAFSQDLNSSPARFWRRLRLMAAQEMLLGRKRNITEIAYETGFSDTAHFCATFKREFGKTPKTFQQQAVTA</sequence>
<dbReference type="InterPro" id="IPR020449">
    <property type="entry name" value="Tscrpt_reg_AraC-type_HTH"/>
</dbReference>
<dbReference type="CDD" id="cd03136">
    <property type="entry name" value="GATase1_AraC_ArgR_like"/>
    <property type="match status" value="1"/>
</dbReference>
<evidence type="ECO:0000256" key="3">
    <source>
        <dbReference type="ARBA" id="ARBA00023163"/>
    </source>
</evidence>
<evidence type="ECO:0000313" key="8">
    <source>
        <dbReference type="Proteomes" id="UP001215549"/>
    </source>
</evidence>
<dbReference type="InterPro" id="IPR009057">
    <property type="entry name" value="Homeodomain-like_sf"/>
</dbReference>
<dbReference type="Proteomes" id="UP001215549">
    <property type="component" value="Chromosome"/>
</dbReference>
<dbReference type="InterPro" id="IPR052158">
    <property type="entry name" value="INH-QAR"/>
</dbReference>
<dbReference type="InterPro" id="IPR029062">
    <property type="entry name" value="Class_I_gatase-like"/>
</dbReference>
<dbReference type="Pfam" id="PF12833">
    <property type="entry name" value="HTH_18"/>
    <property type="match status" value="1"/>
</dbReference>
<feature type="domain" description="HTH araC/xylS-type" evidence="4">
    <location>
        <begin position="232"/>
        <end position="330"/>
    </location>
</feature>
<dbReference type="PROSITE" id="PS01124">
    <property type="entry name" value="HTH_ARAC_FAMILY_2"/>
    <property type="match status" value="1"/>
</dbReference>